<evidence type="ECO:0000256" key="1">
    <source>
        <dbReference type="SAM" id="MobiDB-lite"/>
    </source>
</evidence>
<feature type="chain" id="PRO_5044759677" evidence="2">
    <location>
        <begin position="21"/>
        <end position="1066"/>
    </location>
</feature>
<evidence type="ECO:0000256" key="2">
    <source>
        <dbReference type="SAM" id="SignalP"/>
    </source>
</evidence>
<evidence type="ECO:0000313" key="4">
    <source>
        <dbReference type="Proteomes" id="UP001530400"/>
    </source>
</evidence>
<feature type="compositionally biased region" description="Polar residues" evidence="1">
    <location>
        <begin position="228"/>
        <end position="238"/>
    </location>
</feature>
<dbReference type="AlphaFoldDB" id="A0ABD3NDC9"/>
<accession>A0ABD3NDC9</accession>
<feature type="region of interest" description="Disordered" evidence="1">
    <location>
        <begin position="189"/>
        <end position="251"/>
    </location>
</feature>
<sequence length="1066" mass="119336">MKMKYLLPASVLLSISTAHAGNLRQAKNLKEWRLFDPKAGKASGGVIPLDAKAGKSTRIATSCGLFWHRSLSSLNPNLCTNDDVLRPDDPSKLYSTVEECCKAEFGKVHGCNVYNVCRPTSKPSPAPTKRKSDCGVFWHRSLSPLNPNACTDDGNLPDDPSKLYSTVQECCIAEFGKVHGCNAFKASCGEPGTDETNPPTCPPTRTAPRTTSPTPSVPDSGEEGTARPTRTLSPTSLAPTPLAEPESRPPSTLLRKSLAERLNDFYESGNATQNRDELRGALEIAGNEFGELEDVIVSTIHGLDATATSVSQELNVNIFTTYTEKLESLDQHEMKCKCVNCAEDSLCGGLWKGIIDHYDEDATDQDVQIHVVVSHCKSAVDWLGEFTQGFRIQSLHIISKCGYPVVGAPHSSTIIELPNVGRCDHTYAWYISNLLSDLSPTDEAVVVFLKDDISYENMHQLGEWSELKHLSRLASSKQGFACGINSIDVSFSQNRFSLSAFHETATLSTFAMDSYQRNRKGYTLDSTEFKSQFETLGSWWKSLEIEPVGDLTPVCFGGVFAASLTNIRKKSQEFWHALEINLSRGNNIQEGHYAERSWALLMSTPPESFQVRALIEHSDGVYINMFSMHGALMQLPKLFLHIGAKATSTETLSTSLIAHMSDLNSDGYRVAVHGKYDSAEHGCPNIDRLASCMWSDQIKQSFPDYMREATVCPDELLPSLSHYMKKAVNDHKDMVILNPWLSRRGTANSLALYLDSVWEVHAVIYYRRYYEWITLVFEEWKSEVLEHAQNFDRMPFSSFRYIDFIREYNKRLFYGKDVMEDGYPIRSFGSQADTRHAEETIVHHFDPSSNSNVEDLTDLTDYTYFVAQEYSSNPRFRRHLTIVNSHDHQSIETDFFCSVLHDAHNACKAAAHEELAALEHASAEKNVFVQTHPNFPILNKHVVQDIVVAGVKSGRLHADPNLHSDDVPLQLDLWIQQVRNAFNQSGTLAADLPLECLYNFEVGRLLEVSLAYELSLLPKFYNSTAGAPNLVQDFNNWQFCSVDTDKVLNDAKWDFLFNSTTVLSSR</sequence>
<dbReference type="Proteomes" id="UP001530400">
    <property type="component" value="Unassembled WGS sequence"/>
</dbReference>
<comment type="caution">
    <text evidence="3">The sequence shown here is derived from an EMBL/GenBank/DDBJ whole genome shotgun (WGS) entry which is preliminary data.</text>
</comment>
<feature type="compositionally biased region" description="Low complexity" evidence="1">
    <location>
        <begin position="203"/>
        <end position="214"/>
    </location>
</feature>
<reference evidence="3 4" key="1">
    <citation type="submission" date="2024-10" db="EMBL/GenBank/DDBJ databases">
        <title>Updated reference genomes for cyclostephanoid diatoms.</title>
        <authorList>
            <person name="Roberts W.R."/>
            <person name="Alverson A.J."/>
        </authorList>
    </citation>
    <scope>NUCLEOTIDE SEQUENCE [LARGE SCALE GENOMIC DNA]</scope>
    <source>
        <strain evidence="3 4">AJA010-31</strain>
    </source>
</reference>
<proteinExistence type="predicted"/>
<organism evidence="3 4">
    <name type="scientific">Cyclotella atomus</name>
    <dbReference type="NCBI Taxonomy" id="382360"/>
    <lineage>
        <taxon>Eukaryota</taxon>
        <taxon>Sar</taxon>
        <taxon>Stramenopiles</taxon>
        <taxon>Ochrophyta</taxon>
        <taxon>Bacillariophyta</taxon>
        <taxon>Coscinodiscophyceae</taxon>
        <taxon>Thalassiosirophycidae</taxon>
        <taxon>Stephanodiscales</taxon>
        <taxon>Stephanodiscaceae</taxon>
        <taxon>Cyclotella</taxon>
    </lineage>
</organism>
<evidence type="ECO:0000313" key="3">
    <source>
        <dbReference type="EMBL" id="KAL3773938.1"/>
    </source>
</evidence>
<name>A0ABD3NDC9_9STRA</name>
<feature type="signal peptide" evidence="2">
    <location>
        <begin position="1"/>
        <end position="20"/>
    </location>
</feature>
<keyword evidence="4" id="KW-1185">Reference proteome</keyword>
<dbReference type="EMBL" id="JALLPJ020001215">
    <property type="protein sequence ID" value="KAL3773938.1"/>
    <property type="molecule type" value="Genomic_DNA"/>
</dbReference>
<protein>
    <submittedName>
        <fullName evidence="3">Uncharacterized protein</fullName>
    </submittedName>
</protein>
<gene>
    <name evidence="3" type="ORF">ACHAWO_004546</name>
</gene>
<keyword evidence="2" id="KW-0732">Signal</keyword>